<organism evidence="1 2">
    <name type="scientific">Linderina macrospora</name>
    <dbReference type="NCBI Taxonomy" id="4868"/>
    <lineage>
        <taxon>Eukaryota</taxon>
        <taxon>Fungi</taxon>
        <taxon>Fungi incertae sedis</taxon>
        <taxon>Zoopagomycota</taxon>
        <taxon>Kickxellomycotina</taxon>
        <taxon>Kickxellomycetes</taxon>
        <taxon>Kickxellales</taxon>
        <taxon>Kickxellaceae</taxon>
        <taxon>Linderina</taxon>
    </lineage>
</organism>
<gene>
    <name evidence="1" type="ORF">FBU59_006891</name>
</gene>
<dbReference type="Proteomes" id="UP001150603">
    <property type="component" value="Unassembled WGS sequence"/>
</dbReference>
<evidence type="ECO:0000313" key="2">
    <source>
        <dbReference type="Proteomes" id="UP001150603"/>
    </source>
</evidence>
<protein>
    <submittedName>
        <fullName evidence="1">Uncharacterized protein</fullName>
    </submittedName>
</protein>
<dbReference type="EMBL" id="JANBPW010006282">
    <property type="protein sequence ID" value="KAJ1930906.1"/>
    <property type="molecule type" value="Genomic_DNA"/>
</dbReference>
<reference evidence="1" key="1">
    <citation type="submission" date="2022-07" db="EMBL/GenBank/DDBJ databases">
        <title>Phylogenomic reconstructions and comparative analyses of Kickxellomycotina fungi.</title>
        <authorList>
            <person name="Reynolds N.K."/>
            <person name="Stajich J.E."/>
            <person name="Barry K."/>
            <person name="Grigoriev I.V."/>
            <person name="Crous P."/>
            <person name="Smith M.E."/>
        </authorList>
    </citation>
    <scope>NUCLEOTIDE SEQUENCE</scope>
    <source>
        <strain evidence="1">NRRL 5244</strain>
    </source>
</reference>
<name>A0ACC1IYI0_9FUNG</name>
<keyword evidence="2" id="KW-1185">Reference proteome</keyword>
<accession>A0ACC1IYI0</accession>
<sequence length="273" mass="29803">MQLLCAAVAEFALTDAPVSGVSTNTRHAVEVTRTKAARLVVYLVSRPLAIWPSQFIANLQSRVIDTLLFCVLHRRPSTQPPLLDLLVSLIQASVTTKSEQTAVASATVTTSPQRAGIGGVSDTPLFARLILAALTLQLDVAALRKWVSVITMCLPYIQEQISAVSPAHRSDNDLDLMTTLVVPCMQSLRLLLSQCAEYFARSNGLQHEQHLSVKHQLSKHILPLFAIPAASESPVKDSDEDHAKPMMNIDVLVALLDAFELFLTLALKNADRH</sequence>
<evidence type="ECO:0000313" key="1">
    <source>
        <dbReference type="EMBL" id="KAJ1930906.1"/>
    </source>
</evidence>
<proteinExistence type="predicted"/>
<comment type="caution">
    <text evidence="1">The sequence shown here is derived from an EMBL/GenBank/DDBJ whole genome shotgun (WGS) entry which is preliminary data.</text>
</comment>